<dbReference type="OrthoDB" id="671786at2"/>
<name>A0A1I1N787_9BACT</name>
<gene>
    <name evidence="1" type="ORF">SAMN05421780_1134</name>
</gene>
<dbReference type="RefSeq" id="WP_091516181.1">
    <property type="nucleotide sequence ID" value="NZ_FOLE01000013.1"/>
</dbReference>
<dbReference type="AlphaFoldDB" id="A0A1I1N787"/>
<sequence>MAEKHISNDGNFAFLDSVYGAVSFATVGATATNSAGAKPTAPTVKEKSNSSEPIAYWGEDNQFPQNVLKHARQNSLVSSTLNWKARALYAGGIQYGTYDYNDNGDAIFLPNSKNSTINKFLNESKIELYLASAITDFYWFYNVFSEMILSKDKKTIVSLRPQKAAFCRWAKQNAKGALEKCYISPNWDSGAKYNSKETQTVDAIDLYDLPEEVRKKKFFKFIYPSSYPTPDRVYYQLADWNCLRTSGWLDFANHIPVFKKALMKNITAIKYHVAISQDWWVWKYKNFLNMTEPERRALMSKEVDEFEKVMSGSENAGKSIFTTFKTDPQTGKNYDGWVITSLGDKMKDGQYIEDSQEASSHLLYALGVHGSLIGSTPGKGMGSGSGSDAREAFNIYQSLIEMEKDLLLGPLHFIRDFNEWGSDIAFRFKRPILQTLDNVTASKRNTNIPQ</sequence>
<keyword evidence="2" id="KW-1185">Reference proteome</keyword>
<evidence type="ECO:0000313" key="2">
    <source>
        <dbReference type="Proteomes" id="UP000199514"/>
    </source>
</evidence>
<proteinExistence type="predicted"/>
<dbReference type="Proteomes" id="UP000199514">
    <property type="component" value="Unassembled WGS sequence"/>
</dbReference>
<reference evidence="1 2" key="1">
    <citation type="submission" date="2016-10" db="EMBL/GenBank/DDBJ databases">
        <authorList>
            <person name="de Groot N.N."/>
        </authorList>
    </citation>
    <scope>NUCLEOTIDE SEQUENCE [LARGE SCALE GENOMIC DNA]</scope>
    <source>
        <strain evidence="1 2">DSM 6793</strain>
    </source>
</reference>
<organism evidence="1 2">
    <name type="scientific">Flexibacter flexilis DSM 6793</name>
    <dbReference type="NCBI Taxonomy" id="927664"/>
    <lineage>
        <taxon>Bacteria</taxon>
        <taxon>Pseudomonadati</taxon>
        <taxon>Bacteroidota</taxon>
        <taxon>Cytophagia</taxon>
        <taxon>Cytophagales</taxon>
        <taxon>Flexibacteraceae</taxon>
        <taxon>Flexibacter</taxon>
    </lineage>
</organism>
<accession>A0A1I1N787</accession>
<protein>
    <submittedName>
        <fullName evidence="1">Uncharacterized protein</fullName>
    </submittedName>
</protein>
<evidence type="ECO:0000313" key="1">
    <source>
        <dbReference type="EMBL" id="SFC93062.1"/>
    </source>
</evidence>
<dbReference type="EMBL" id="FOLE01000013">
    <property type="protein sequence ID" value="SFC93062.1"/>
    <property type="molecule type" value="Genomic_DNA"/>
</dbReference>
<dbReference type="STRING" id="927664.SAMN05421780_1134"/>